<dbReference type="RefSeq" id="XP_028154242.1">
    <property type="nucleotide sequence ID" value="XM_028298441.1"/>
</dbReference>
<dbReference type="InterPro" id="IPR016024">
    <property type="entry name" value="ARM-type_fold"/>
</dbReference>
<dbReference type="InterPro" id="IPR011989">
    <property type="entry name" value="ARM-like"/>
</dbReference>
<sequence length="78" mass="8572">MGQVEKVAIMIEECGGLDGIEALQSHDNEKIYEKALSIIENYFSEVSTLFFTLFSVQSNPLIGTAFVPSKSIPIDGIF</sequence>
<organism evidence="1">
    <name type="scientific">Diabrotica virgifera virgifera</name>
    <name type="common">western corn rootworm</name>
    <dbReference type="NCBI Taxonomy" id="50390"/>
    <lineage>
        <taxon>Eukaryota</taxon>
        <taxon>Metazoa</taxon>
        <taxon>Ecdysozoa</taxon>
        <taxon>Arthropoda</taxon>
        <taxon>Hexapoda</taxon>
        <taxon>Insecta</taxon>
        <taxon>Pterygota</taxon>
        <taxon>Neoptera</taxon>
        <taxon>Endopterygota</taxon>
        <taxon>Coleoptera</taxon>
        <taxon>Polyphaga</taxon>
        <taxon>Cucujiformia</taxon>
        <taxon>Chrysomeloidea</taxon>
        <taxon>Chrysomelidae</taxon>
        <taxon>Galerucinae</taxon>
        <taxon>Diabroticina</taxon>
        <taxon>Diabroticites</taxon>
        <taxon>Diabrotica</taxon>
    </lineage>
</organism>
<accession>A0A6P7H6R1</accession>
<gene>
    <name evidence="1" type="primary">LOC114347771</name>
</gene>
<dbReference type="Gene3D" id="1.25.10.10">
    <property type="entry name" value="Leucine-rich Repeat Variant"/>
    <property type="match status" value="1"/>
</dbReference>
<dbReference type="InParanoid" id="A0A6P7H6R1"/>
<protein>
    <submittedName>
        <fullName evidence="1">Importin subunit alpha-1-like</fullName>
    </submittedName>
</protein>
<proteinExistence type="predicted"/>
<evidence type="ECO:0000313" key="1">
    <source>
        <dbReference type="RefSeq" id="XP_028154242.1"/>
    </source>
</evidence>
<name>A0A6P7H6R1_DIAVI</name>
<dbReference type="InterPro" id="IPR032413">
    <property type="entry name" value="Arm_3"/>
</dbReference>
<reference evidence="1" key="1">
    <citation type="submission" date="2025-08" db="UniProtKB">
        <authorList>
            <consortium name="RefSeq"/>
        </authorList>
    </citation>
    <scope>IDENTIFICATION</scope>
    <source>
        <tissue evidence="1">Whole insect</tissue>
    </source>
</reference>
<dbReference type="AlphaFoldDB" id="A0A6P7H6R1"/>
<dbReference type="SUPFAM" id="SSF48371">
    <property type="entry name" value="ARM repeat"/>
    <property type="match status" value="1"/>
</dbReference>
<dbReference type="Pfam" id="PF16186">
    <property type="entry name" value="Arm_3"/>
    <property type="match status" value="1"/>
</dbReference>